<name>A0A6G1LNS0_9PEZI</name>
<dbReference type="EMBL" id="ML995808">
    <property type="protein sequence ID" value="KAF2774567.1"/>
    <property type="molecule type" value="Genomic_DNA"/>
</dbReference>
<evidence type="ECO:0000313" key="2">
    <source>
        <dbReference type="Proteomes" id="UP000799436"/>
    </source>
</evidence>
<proteinExistence type="predicted"/>
<reference evidence="1" key="1">
    <citation type="journal article" date="2020" name="Stud. Mycol.">
        <title>101 Dothideomycetes genomes: a test case for predicting lifestyles and emergence of pathogens.</title>
        <authorList>
            <person name="Haridas S."/>
            <person name="Albert R."/>
            <person name="Binder M."/>
            <person name="Bloem J."/>
            <person name="Labutti K."/>
            <person name="Salamov A."/>
            <person name="Andreopoulos B."/>
            <person name="Baker S."/>
            <person name="Barry K."/>
            <person name="Bills G."/>
            <person name="Bluhm B."/>
            <person name="Cannon C."/>
            <person name="Castanera R."/>
            <person name="Culley D."/>
            <person name="Daum C."/>
            <person name="Ezra D."/>
            <person name="Gonzalez J."/>
            <person name="Henrissat B."/>
            <person name="Kuo A."/>
            <person name="Liang C."/>
            <person name="Lipzen A."/>
            <person name="Lutzoni F."/>
            <person name="Magnuson J."/>
            <person name="Mondo S."/>
            <person name="Nolan M."/>
            <person name="Ohm R."/>
            <person name="Pangilinan J."/>
            <person name="Park H.-J."/>
            <person name="Ramirez L."/>
            <person name="Alfaro M."/>
            <person name="Sun H."/>
            <person name="Tritt A."/>
            <person name="Yoshinaga Y."/>
            <person name="Zwiers L.-H."/>
            <person name="Turgeon B."/>
            <person name="Goodwin S."/>
            <person name="Spatafora J."/>
            <person name="Crous P."/>
            <person name="Grigoriev I."/>
        </authorList>
    </citation>
    <scope>NUCLEOTIDE SEQUENCE</scope>
    <source>
        <strain evidence="1">CBS 116005</strain>
    </source>
</reference>
<gene>
    <name evidence="1" type="ORF">EJ03DRAFT_8798</name>
</gene>
<accession>A0A6G1LNS0</accession>
<keyword evidence="2" id="KW-1185">Reference proteome</keyword>
<organism evidence="1 2">
    <name type="scientific">Teratosphaeria nubilosa</name>
    <dbReference type="NCBI Taxonomy" id="161662"/>
    <lineage>
        <taxon>Eukaryota</taxon>
        <taxon>Fungi</taxon>
        <taxon>Dikarya</taxon>
        <taxon>Ascomycota</taxon>
        <taxon>Pezizomycotina</taxon>
        <taxon>Dothideomycetes</taxon>
        <taxon>Dothideomycetidae</taxon>
        <taxon>Mycosphaerellales</taxon>
        <taxon>Teratosphaeriaceae</taxon>
        <taxon>Teratosphaeria</taxon>
    </lineage>
</organism>
<dbReference type="AlphaFoldDB" id="A0A6G1LNS0"/>
<dbReference type="Proteomes" id="UP000799436">
    <property type="component" value="Unassembled WGS sequence"/>
</dbReference>
<protein>
    <submittedName>
        <fullName evidence="1">Uncharacterized protein</fullName>
    </submittedName>
</protein>
<sequence length="150" mass="16941">MRCIRPSQQLLIRYDVRSQGQGIPRSMPRSQSLLVKPHNASGIDQIEVLERCWDLPAVSEVPRCFKAFQQLKHTGTYQVIQKAGRAKLCANTYAALGDIGTYFAAWHFSHASPHVKLQCADARDWLELLDAKSQPGRLLSAIWRTRIAGR</sequence>
<evidence type="ECO:0000313" key="1">
    <source>
        <dbReference type="EMBL" id="KAF2774567.1"/>
    </source>
</evidence>